<dbReference type="Pfam" id="PF22456">
    <property type="entry name" value="PqqF-like_C_4"/>
    <property type="match status" value="1"/>
</dbReference>
<evidence type="ECO:0000256" key="4">
    <source>
        <dbReference type="ARBA" id="ARBA00012449"/>
    </source>
</evidence>
<feature type="domain" description="Peptidase M16 C-terminal" evidence="16">
    <location>
        <begin position="210"/>
        <end position="391"/>
    </location>
</feature>
<dbReference type="InterPro" id="IPR011765">
    <property type="entry name" value="Pept_M16_N"/>
</dbReference>
<evidence type="ECO:0000256" key="6">
    <source>
        <dbReference type="ARBA" id="ARBA00022670"/>
    </source>
</evidence>
<evidence type="ECO:0000256" key="10">
    <source>
        <dbReference type="ARBA" id="ARBA00023049"/>
    </source>
</evidence>
<dbReference type="PANTHER" id="PTHR43690:SF18">
    <property type="entry name" value="INSULIN-DEGRADING ENZYME-RELATED"/>
    <property type="match status" value="1"/>
</dbReference>
<comment type="function">
    <text evidence="2">Endopeptidase that degrades small peptides of less than 7 kDa, such as glucagon and insulin.</text>
</comment>
<evidence type="ECO:0000259" key="18">
    <source>
        <dbReference type="Pfam" id="PF22456"/>
    </source>
</evidence>
<dbReference type="InterPro" id="IPR007863">
    <property type="entry name" value="Peptidase_M16_C"/>
</dbReference>
<evidence type="ECO:0000256" key="5">
    <source>
        <dbReference type="ARBA" id="ARBA00017565"/>
    </source>
</evidence>
<feature type="signal peptide" evidence="14">
    <location>
        <begin position="1"/>
        <end position="19"/>
    </location>
</feature>
<keyword evidence="10" id="KW-0482">Metalloprotease</keyword>
<dbReference type="InterPro" id="IPR050626">
    <property type="entry name" value="Peptidase_M16"/>
</dbReference>
<evidence type="ECO:0000256" key="12">
    <source>
        <dbReference type="ARBA" id="ARBA00031184"/>
    </source>
</evidence>
<dbReference type="GO" id="GO:0006508">
    <property type="term" value="P:proteolysis"/>
    <property type="evidence" value="ECO:0007669"/>
    <property type="project" value="UniProtKB-KW"/>
</dbReference>
<dbReference type="EC" id="3.4.24.55" evidence="4"/>
<protein>
    <recommendedName>
        <fullName evidence="5">Protease 3</fullName>
        <ecNumber evidence="4">3.4.24.55</ecNumber>
    </recommendedName>
    <alternativeName>
        <fullName evidence="13">Pitrilysin</fullName>
    </alternativeName>
    <alternativeName>
        <fullName evidence="12">Protease III</fullName>
    </alternativeName>
    <alternativeName>
        <fullName evidence="11">Protease pi</fullName>
    </alternativeName>
</protein>
<keyword evidence="8" id="KW-0378">Hydrolase</keyword>
<evidence type="ECO:0000259" key="15">
    <source>
        <dbReference type="Pfam" id="PF00675"/>
    </source>
</evidence>
<keyword evidence="20" id="KW-1185">Reference proteome</keyword>
<dbReference type="InterPro" id="IPR032632">
    <property type="entry name" value="Peptidase_M16_M"/>
</dbReference>
<evidence type="ECO:0000259" key="16">
    <source>
        <dbReference type="Pfam" id="PF05193"/>
    </source>
</evidence>
<dbReference type="EMBL" id="FR872582">
    <property type="protein sequence ID" value="CCB89733.1"/>
    <property type="molecule type" value="Genomic_DNA"/>
</dbReference>
<feature type="domain" description="Coenzyme PQQ synthesis protein F-like C-terminal lobe" evidence="18">
    <location>
        <begin position="786"/>
        <end position="884"/>
    </location>
</feature>
<comment type="cofactor">
    <cofactor evidence="1">
        <name>Zn(2+)</name>
        <dbReference type="ChEBI" id="CHEBI:29105"/>
    </cofactor>
</comment>
<dbReference type="InterPro" id="IPR054734">
    <property type="entry name" value="PqqF-like_C_4"/>
</dbReference>
<evidence type="ECO:0000256" key="2">
    <source>
        <dbReference type="ARBA" id="ARBA00002184"/>
    </source>
</evidence>
<feature type="chain" id="PRO_5003373961" description="Protease 3" evidence="14">
    <location>
        <begin position="20"/>
        <end position="967"/>
    </location>
</feature>
<dbReference type="Gene3D" id="3.30.830.10">
    <property type="entry name" value="Metalloenzyme, LuxS/M16 peptidase-like"/>
    <property type="match status" value="4"/>
</dbReference>
<feature type="domain" description="Peptidase M16 N-terminal" evidence="15">
    <location>
        <begin position="56"/>
        <end position="192"/>
    </location>
</feature>
<accession>F8L395</accession>
<dbReference type="Pfam" id="PF05193">
    <property type="entry name" value="Peptidase_M16_C"/>
    <property type="match status" value="1"/>
</dbReference>
<organism evidence="19 20">
    <name type="scientific">Simkania negevensis (strain ATCC VR-1471 / DSM 27360 / Z)</name>
    <dbReference type="NCBI Taxonomy" id="331113"/>
    <lineage>
        <taxon>Bacteria</taxon>
        <taxon>Pseudomonadati</taxon>
        <taxon>Chlamydiota</taxon>
        <taxon>Chlamydiia</taxon>
        <taxon>Parachlamydiales</taxon>
        <taxon>Simkaniaceae</taxon>
        <taxon>Simkania</taxon>
    </lineage>
</organism>
<gene>
    <name evidence="19" type="ordered locus">SNE_A18560</name>
</gene>
<evidence type="ECO:0000256" key="11">
    <source>
        <dbReference type="ARBA" id="ARBA00029597"/>
    </source>
</evidence>
<evidence type="ECO:0000313" key="20">
    <source>
        <dbReference type="Proteomes" id="UP000000496"/>
    </source>
</evidence>
<keyword evidence="7" id="KW-0479">Metal-binding</keyword>
<dbReference type="OrthoDB" id="9811314at2"/>
<dbReference type="STRING" id="331113.SNE_A18560"/>
<name>F8L395_SIMNZ</name>
<dbReference type="AlphaFoldDB" id="F8L395"/>
<dbReference type="KEGG" id="sng:SNE_A18560"/>
<proteinExistence type="inferred from homology"/>
<dbReference type="FunFam" id="3.30.830.10:FF:000012">
    <property type="entry name" value="Protease 3"/>
    <property type="match status" value="1"/>
</dbReference>
<evidence type="ECO:0000256" key="8">
    <source>
        <dbReference type="ARBA" id="ARBA00022801"/>
    </source>
</evidence>
<evidence type="ECO:0000256" key="9">
    <source>
        <dbReference type="ARBA" id="ARBA00022833"/>
    </source>
</evidence>
<evidence type="ECO:0000256" key="3">
    <source>
        <dbReference type="ARBA" id="ARBA00007261"/>
    </source>
</evidence>
<evidence type="ECO:0000256" key="13">
    <source>
        <dbReference type="ARBA" id="ARBA00033450"/>
    </source>
</evidence>
<keyword evidence="6" id="KW-0645">Protease</keyword>
<dbReference type="Proteomes" id="UP000000496">
    <property type="component" value="Chromosome gsn.131"/>
</dbReference>
<evidence type="ECO:0000256" key="7">
    <source>
        <dbReference type="ARBA" id="ARBA00022723"/>
    </source>
</evidence>
<dbReference type="Pfam" id="PF00675">
    <property type="entry name" value="Peptidase_M16"/>
    <property type="match status" value="1"/>
</dbReference>
<dbReference type="RefSeq" id="WP_013944199.1">
    <property type="nucleotide sequence ID" value="NC_015713.1"/>
</dbReference>
<dbReference type="Pfam" id="PF16187">
    <property type="entry name" value="Peptidase_M16_M"/>
    <property type="match status" value="1"/>
</dbReference>
<dbReference type="PANTHER" id="PTHR43690">
    <property type="entry name" value="NARDILYSIN"/>
    <property type="match status" value="1"/>
</dbReference>
<reference key="1">
    <citation type="journal article" date="2011" name="Mol. Biol. Evol.">
        <title>Unity in variety -- the pan-genome of the Chlamydiae.</title>
        <authorList>
            <person name="Collingro A."/>
            <person name="Tischler P."/>
            <person name="Weinmaier T."/>
            <person name="Penz T."/>
            <person name="Heinz E."/>
            <person name="Brunham R.C."/>
            <person name="Read T.D."/>
            <person name="Bavoil P.M."/>
            <person name="Sachse K."/>
            <person name="Kahane S."/>
            <person name="Friedman M.G."/>
            <person name="Rattei T."/>
            <person name="Myers G.S.A."/>
            <person name="Horn M."/>
        </authorList>
    </citation>
    <scope>NUCLEOTIDE SEQUENCE</scope>
    <source>
        <strain>Z</strain>
    </source>
</reference>
<dbReference type="GO" id="GO:0004222">
    <property type="term" value="F:metalloendopeptidase activity"/>
    <property type="evidence" value="ECO:0007669"/>
    <property type="project" value="UniProtKB-EC"/>
</dbReference>
<evidence type="ECO:0000313" key="19">
    <source>
        <dbReference type="EMBL" id="CCB89733.1"/>
    </source>
</evidence>
<reference evidence="19 20" key="2">
    <citation type="journal article" date="2011" name="Mol. Biol. Evol.">
        <title>Unity in variety--the pan-genome of the Chlamydiae.</title>
        <authorList>
            <person name="Collingro A."/>
            <person name="Tischler P."/>
            <person name="Weinmaier T."/>
            <person name="Penz T."/>
            <person name="Heinz E."/>
            <person name="Brunham R.C."/>
            <person name="Read T.D."/>
            <person name="Bavoil P.M."/>
            <person name="Sachse K."/>
            <person name="Kahane S."/>
            <person name="Friedman M.G."/>
            <person name="Rattei T."/>
            <person name="Myers G.S."/>
            <person name="Horn M."/>
        </authorList>
    </citation>
    <scope>NUCLEOTIDE SEQUENCE [LARGE SCALE GENOMIC DNA]</scope>
    <source>
        <strain evidence="20">ATCC VR-1471 / Z</strain>
    </source>
</reference>
<evidence type="ECO:0000256" key="14">
    <source>
        <dbReference type="SAM" id="SignalP"/>
    </source>
</evidence>
<evidence type="ECO:0000259" key="17">
    <source>
        <dbReference type="Pfam" id="PF16187"/>
    </source>
</evidence>
<dbReference type="InterPro" id="IPR011249">
    <property type="entry name" value="Metalloenz_LuxS/M16"/>
</dbReference>
<evidence type="ECO:0000256" key="1">
    <source>
        <dbReference type="ARBA" id="ARBA00001947"/>
    </source>
</evidence>
<dbReference type="GO" id="GO:0046872">
    <property type="term" value="F:metal ion binding"/>
    <property type="evidence" value="ECO:0007669"/>
    <property type="project" value="UniProtKB-KW"/>
</dbReference>
<dbReference type="eggNOG" id="COG1025">
    <property type="taxonomic scope" value="Bacteria"/>
</dbReference>
<keyword evidence="9" id="KW-0862">Zinc</keyword>
<feature type="domain" description="Peptidase M16 middle/third" evidence="17">
    <location>
        <begin position="397"/>
        <end position="682"/>
    </location>
</feature>
<comment type="similarity">
    <text evidence="3">Belongs to the peptidase M16 family.</text>
</comment>
<dbReference type="HOGENOM" id="CLU_004639_1_1_0"/>
<sequence>MKSKFFLFISLFASFSLLAEAPSYEEIIDRNSLEIRTPSLASRKTAKIRLYNGLEVLIISDPDASQSAAALAMEVGSWSDPDEYPGMAHFTEHLLFMASKTYPEENGYFKQVTNNGGMLNAFTTSDRTVYTFCVNHDAFPATLDYFSHMFIDPLFSQSGVGRELHAVDQEHDKNIENDGFREYMVLKTTGNPKHPNARFATGNAETLGGIPREAVIKWYKENYSSDKAHLVLYAALPLEELKELAAAHFSAMPLNSTPKATFSERLTTPSQRGSITYITPVKEVRELGIYWELPESFFANIEDKSDALLSYILSSRHPESLYSKLKQAELIDTLYAGCHPFSKESGFYAVDFVLTPKGVGQTDQILEALFQTVNTIKEHGIPPYIFDEAKNMAKLDYEYQGRNHPFAFVTDAAYRMAEEPLETFPQMSILPTEYHANDCAKLVRMLQPKTALYSLKAPPAETGVYGNQVEKWSGAKYTVQQLDEKMLASWEETATQISTVYPKQNPYIPSDLTLVTQKREKEETPIPSLLVDDEFGKVYFWEDGHYLVPEVSWIFSFKSPRIDRSAHQIALINLFEKCVSDHMIATSYYTSAASLSSHVGDNDYKFVLYINGFSEKAPVLLEQVIEGIKTCTWTKEEFELQRSLLVTEYENFRKASPLTQAVALLENVLFDIYPRKEKELEALRSLSYEDFLNFKAKFLQQAYAEVLLAGNMTQEDAYKTWNTVQNKLHYLPYPKNEHPERSFLVLPSHRGPYKLQEKADTLGHGAVLVLQEGPFSFDKNASSAILAKGISEDFFNTLRTKQQTAYIAQSTKMEEDGQLFQLFYVQSSTHQPDELIARFELFLEDYVKDFESKISEGQFDNIRTNIITLAKKPPDNLAGMAGRLYMLAFKYDGDFYHTDKKIDALAELDYETFKRDSISFISRSNSKRIAIMLEGNSPEGKGFRYQDITADELKTSGAYITWKACNE</sequence>
<keyword evidence="14" id="KW-0732">Signal</keyword>
<dbReference type="SUPFAM" id="SSF63411">
    <property type="entry name" value="LuxS/MPP-like metallohydrolase"/>
    <property type="match status" value="4"/>
</dbReference>